<reference evidence="1" key="1">
    <citation type="submission" date="2018-11" db="EMBL/GenBank/DDBJ databases">
        <authorList>
            <consortium name="Genoscope - CEA"/>
            <person name="William W."/>
        </authorList>
    </citation>
    <scope>NUCLEOTIDE SEQUENCE</scope>
</reference>
<evidence type="ECO:0008006" key="2">
    <source>
        <dbReference type="Google" id="ProtNLM"/>
    </source>
</evidence>
<name>A0A3P6H6F8_BRAOL</name>
<organism evidence="1">
    <name type="scientific">Brassica oleracea</name>
    <name type="common">Wild cabbage</name>
    <dbReference type="NCBI Taxonomy" id="3712"/>
    <lineage>
        <taxon>Eukaryota</taxon>
        <taxon>Viridiplantae</taxon>
        <taxon>Streptophyta</taxon>
        <taxon>Embryophyta</taxon>
        <taxon>Tracheophyta</taxon>
        <taxon>Spermatophyta</taxon>
        <taxon>Magnoliopsida</taxon>
        <taxon>eudicotyledons</taxon>
        <taxon>Gunneridae</taxon>
        <taxon>Pentapetalae</taxon>
        <taxon>rosids</taxon>
        <taxon>malvids</taxon>
        <taxon>Brassicales</taxon>
        <taxon>Brassicaceae</taxon>
        <taxon>Brassiceae</taxon>
        <taxon>Brassica</taxon>
    </lineage>
</organism>
<accession>A0A3P6H6F8</accession>
<protein>
    <recommendedName>
        <fullName evidence="2">Reverse transcriptase Ty1/copia-type domain-containing protein</fullName>
    </recommendedName>
</protein>
<evidence type="ECO:0000313" key="1">
    <source>
        <dbReference type="EMBL" id="VDD63692.1"/>
    </source>
</evidence>
<dbReference type="PANTHER" id="PTHR11439:SF462">
    <property type="match status" value="1"/>
</dbReference>
<dbReference type="PANTHER" id="PTHR11439">
    <property type="entry name" value="GAG-POL-RELATED RETROTRANSPOSON"/>
    <property type="match status" value="1"/>
</dbReference>
<dbReference type="EMBL" id="LR031880">
    <property type="protein sequence ID" value="VDD63692.1"/>
    <property type="molecule type" value="Genomic_DNA"/>
</dbReference>
<sequence>MVFFSPNENISHLDIITECGLTGFRLYVTPIEQNHNLPHDKSPFYLHPTRYRRLVGRLVYLGLTRPELSYCINILAQFMQAPRQAHWEAAVRVVLYLKGCPGQGILLSSTSDLRVTAYCDSDWGACPRTRRSLSSYVVLLGDYPVSWKTKKTRSCLFFLCRS</sequence>
<dbReference type="AlphaFoldDB" id="A0A3P6H6F8"/>
<gene>
    <name evidence="1" type="ORF">BOLC6T39145H</name>
</gene>
<proteinExistence type="predicted"/>